<dbReference type="SUPFAM" id="SSF56112">
    <property type="entry name" value="Protein kinase-like (PK-like)"/>
    <property type="match status" value="1"/>
</dbReference>
<evidence type="ECO:0000256" key="2">
    <source>
        <dbReference type="ARBA" id="ARBA00012513"/>
    </source>
</evidence>
<feature type="transmembrane region" description="Helical" evidence="12">
    <location>
        <begin position="9"/>
        <end position="28"/>
    </location>
</feature>
<organism evidence="14">
    <name type="scientific">Brassica campestris</name>
    <name type="common">Field mustard</name>
    <dbReference type="NCBI Taxonomy" id="3711"/>
    <lineage>
        <taxon>Eukaryota</taxon>
        <taxon>Viridiplantae</taxon>
        <taxon>Streptophyta</taxon>
        <taxon>Embryophyta</taxon>
        <taxon>Tracheophyta</taxon>
        <taxon>Spermatophyta</taxon>
        <taxon>Magnoliopsida</taxon>
        <taxon>eudicotyledons</taxon>
        <taxon>Gunneridae</taxon>
        <taxon>Pentapetalae</taxon>
        <taxon>rosids</taxon>
        <taxon>malvids</taxon>
        <taxon>Brassicales</taxon>
        <taxon>Brassicaceae</taxon>
        <taxon>Brassiceae</taxon>
        <taxon>Brassica</taxon>
    </lineage>
</organism>
<keyword evidence="12" id="KW-1133">Transmembrane helix</keyword>
<evidence type="ECO:0000256" key="1">
    <source>
        <dbReference type="ARBA" id="ARBA00004479"/>
    </source>
</evidence>
<evidence type="ECO:0000256" key="4">
    <source>
        <dbReference type="ARBA" id="ARBA00022679"/>
    </source>
</evidence>
<comment type="catalytic activity">
    <reaction evidence="9">
        <text>L-seryl-[protein] + ATP = O-phospho-L-seryl-[protein] + ADP + H(+)</text>
        <dbReference type="Rhea" id="RHEA:17989"/>
        <dbReference type="Rhea" id="RHEA-COMP:9863"/>
        <dbReference type="Rhea" id="RHEA-COMP:11604"/>
        <dbReference type="ChEBI" id="CHEBI:15378"/>
        <dbReference type="ChEBI" id="CHEBI:29999"/>
        <dbReference type="ChEBI" id="CHEBI:30616"/>
        <dbReference type="ChEBI" id="CHEBI:83421"/>
        <dbReference type="ChEBI" id="CHEBI:456216"/>
        <dbReference type="EC" id="2.7.11.1"/>
    </reaction>
</comment>
<feature type="domain" description="Protein kinase" evidence="13">
    <location>
        <begin position="96"/>
        <end position="297"/>
    </location>
</feature>
<dbReference type="PROSITE" id="PS00108">
    <property type="entry name" value="PROTEIN_KINASE_ST"/>
    <property type="match status" value="1"/>
</dbReference>
<dbReference type="InterPro" id="IPR011009">
    <property type="entry name" value="Kinase-like_dom_sf"/>
</dbReference>
<comment type="catalytic activity">
    <reaction evidence="8">
        <text>L-threonyl-[protein] + ATP = O-phospho-L-threonyl-[protein] + ADP + H(+)</text>
        <dbReference type="Rhea" id="RHEA:46608"/>
        <dbReference type="Rhea" id="RHEA-COMP:11060"/>
        <dbReference type="Rhea" id="RHEA-COMP:11605"/>
        <dbReference type="ChEBI" id="CHEBI:15378"/>
        <dbReference type="ChEBI" id="CHEBI:30013"/>
        <dbReference type="ChEBI" id="CHEBI:30616"/>
        <dbReference type="ChEBI" id="CHEBI:61977"/>
        <dbReference type="ChEBI" id="CHEBI:456216"/>
        <dbReference type="EC" id="2.7.11.1"/>
    </reaction>
</comment>
<keyword evidence="3 11" id="KW-0723">Serine/threonine-protein kinase</keyword>
<evidence type="ECO:0000256" key="8">
    <source>
        <dbReference type="ARBA" id="ARBA00047899"/>
    </source>
</evidence>
<feature type="transmembrane region" description="Helical" evidence="12">
    <location>
        <begin position="34"/>
        <end position="58"/>
    </location>
</feature>
<dbReference type="InterPro" id="IPR001245">
    <property type="entry name" value="Ser-Thr/Tyr_kinase_cat_dom"/>
</dbReference>
<dbReference type="Gene3D" id="3.30.200.20">
    <property type="entry name" value="Phosphorylase Kinase, domain 1"/>
    <property type="match status" value="1"/>
</dbReference>
<feature type="binding site" evidence="10">
    <location>
        <position position="124"/>
    </location>
    <ligand>
        <name>ATP</name>
        <dbReference type="ChEBI" id="CHEBI:30616"/>
    </ligand>
</feature>
<dbReference type="GO" id="GO:0016020">
    <property type="term" value="C:membrane"/>
    <property type="evidence" value="ECO:0007669"/>
    <property type="project" value="UniProtKB-SubCell"/>
</dbReference>
<evidence type="ECO:0000256" key="9">
    <source>
        <dbReference type="ARBA" id="ARBA00048679"/>
    </source>
</evidence>
<evidence type="ECO:0000256" key="12">
    <source>
        <dbReference type="SAM" id="Phobius"/>
    </source>
</evidence>
<dbReference type="GO" id="GO:0005524">
    <property type="term" value="F:ATP binding"/>
    <property type="evidence" value="ECO:0007669"/>
    <property type="project" value="UniProtKB-UniRule"/>
</dbReference>
<dbReference type="EMBL" id="LR031575">
    <property type="protein sequence ID" value="VDD06229.1"/>
    <property type="molecule type" value="Genomic_DNA"/>
</dbReference>
<dbReference type="InterPro" id="IPR000719">
    <property type="entry name" value="Prot_kinase_dom"/>
</dbReference>
<sequence>MSPINRERSFTLCTVFLYIYSFSVSFVAEKMKHHISYPIIFGATGALVTIILLALGIYTRRRCRLDNNTRERDLRAQGLQTLCFTWRQLQAATNDFDQANKLGEGGFGSVFKGELSDGTIIAVKQLSSKSCQGNREFVNEIGMISGLNHPNLVKLYGCCVEKDQLLLVYEYMENNSLALALSGKSSTKLEWAMRQKNCVGIARGLAFLHEGSIVSMVHRDIKTTNVLLDADLNAKISDFGLAWLHEEEHTHISTKIAGTIGYMAPEYALWGQLTEKADVYSFRVVAMEIVSGKSNTN</sequence>
<keyword evidence="7 10" id="KW-0067">ATP-binding</keyword>
<dbReference type="FunFam" id="3.30.200.20:FF:000217">
    <property type="entry name" value="probable LRR receptor-like serine/threonine-protein kinase At1g53430"/>
    <property type="match status" value="1"/>
</dbReference>
<proteinExistence type="inferred from homology"/>
<dbReference type="PROSITE" id="PS00107">
    <property type="entry name" value="PROTEIN_KINASE_ATP"/>
    <property type="match status" value="1"/>
</dbReference>
<dbReference type="Gene3D" id="1.10.510.10">
    <property type="entry name" value="Transferase(Phosphotransferase) domain 1"/>
    <property type="match status" value="1"/>
</dbReference>
<dbReference type="FunFam" id="1.10.510.10:FF:001023">
    <property type="entry name" value="Os07g0541700 protein"/>
    <property type="match status" value="1"/>
</dbReference>
<keyword evidence="12" id="KW-0472">Membrane</keyword>
<keyword evidence="6" id="KW-0418">Kinase</keyword>
<evidence type="ECO:0000313" key="14">
    <source>
        <dbReference type="EMBL" id="VDD06229.1"/>
    </source>
</evidence>
<dbReference type="PANTHER" id="PTHR48006">
    <property type="entry name" value="LEUCINE-RICH REPEAT-CONTAINING PROTEIN DDB_G0281931-RELATED"/>
    <property type="match status" value="1"/>
</dbReference>
<dbReference type="EC" id="2.7.11.1" evidence="2"/>
<gene>
    <name evidence="14" type="ORF">BRAA08T34445Z</name>
</gene>
<evidence type="ECO:0000256" key="3">
    <source>
        <dbReference type="ARBA" id="ARBA00022527"/>
    </source>
</evidence>
<dbReference type="InterPro" id="IPR017441">
    <property type="entry name" value="Protein_kinase_ATP_BS"/>
</dbReference>
<evidence type="ECO:0000256" key="6">
    <source>
        <dbReference type="ARBA" id="ARBA00022777"/>
    </source>
</evidence>
<accession>A0A3P6CF07</accession>
<keyword evidence="4" id="KW-0808">Transferase</keyword>
<dbReference type="GO" id="GO:0004674">
    <property type="term" value="F:protein serine/threonine kinase activity"/>
    <property type="evidence" value="ECO:0007669"/>
    <property type="project" value="UniProtKB-KW"/>
</dbReference>
<comment type="subcellular location">
    <subcellularLocation>
        <location evidence="1">Membrane</location>
        <topology evidence="1">Single-pass type I membrane protein</topology>
    </subcellularLocation>
</comment>
<reference evidence="14" key="1">
    <citation type="submission" date="2018-11" db="EMBL/GenBank/DDBJ databases">
        <authorList>
            <consortium name="Genoscope - CEA"/>
            <person name="William W."/>
        </authorList>
    </citation>
    <scope>NUCLEOTIDE SEQUENCE</scope>
</reference>
<evidence type="ECO:0000256" key="10">
    <source>
        <dbReference type="PROSITE-ProRule" id="PRU10141"/>
    </source>
</evidence>
<dbReference type="InterPro" id="IPR051824">
    <property type="entry name" value="LRR_Rcpt-Like_S/T_Kinase"/>
</dbReference>
<dbReference type="PROSITE" id="PS50011">
    <property type="entry name" value="PROTEIN_KINASE_DOM"/>
    <property type="match status" value="1"/>
</dbReference>
<dbReference type="SMART" id="SM00220">
    <property type="entry name" value="S_TKc"/>
    <property type="match status" value="1"/>
</dbReference>
<protein>
    <recommendedName>
        <fullName evidence="2">non-specific serine/threonine protein kinase</fullName>
        <ecNumber evidence="2">2.7.11.1</ecNumber>
    </recommendedName>
</protein>
<keyword evidence="12" id="KW-0812">Transmembrane</keyword>
<comment type="similarity">
    <text evidence="11">Belongs to the protein kinase superfamily.</text>
</comment>
<evidence type="ECO:0000256" key="5">
    <source>
        <dbReference type="ARBA" id="ARBA00022741"/>
    </source>
</evidence>
<keyword evidence="5 10" id="KW-0547">Nucleotide-binding</keyword>
<dbReference type="InterPro" id="IPR008271">
    <property type="entry name" value="Ser/Thr_kinase_AS"/>
</dbReference>
<dbReference type="Pfam" id="PF07714">
    <property type="entry name" value="PK_Tyr_Ser-Thr"/>
    <property type="match status" value="1"/>
</dbReference>
<evidence type="ECO:0000259" key="13">
    <source>
        <dbReference type="PROSITE" id="PS50011"/>
    </source>
</evidence>
<dbReference type="AlphaFoldDB" id="A0A3P6CF07"/>
<name>A0A3P6CF07_BRACM</name>
<evidence type="ECO:0000256" key="7">
    <source>
        <dbReference type="ARBA" id="ARBA00022840"/>
    </source>
</evidence>
<evidence type="ECO:0000256" key="11">
    <source>
        <dbReference type="RuleBase" id="RU000304"/>
    </source>
</evidence>
<dbReference type="PANTHER" id="PTHR48006:SF66">
    <property type="entry name" value="PROTEIN KINASE DOMAIN-CONTAINING PROTEIN"/>
    <property type="match status" value="1"/>
</dbReference>